<proteinExistence type="predicted"/>
<organism evidence="1 2">
    <name type="scientific">Heyndrickxia sporothermodurans</name>
    <dbReference type="NCBI Taxonomy" id="46224"/>
    <lineage>
        <taxon>Bacteria</taxon>
        <taxon>Bacillati</taxon>
        <taxon>Bacillota</taxon>
        <taxon>Bacilli</taxon>
        <taxon>Bacillales</taxon>
        <taxon>Bacillaceae</taxon>
        <taxon>Heyndrickxia</taxon>
    </lineage>
</organism>
<dbReference type="EMBL" id="LQYN01000005">
    <property type="protein sequence ID" value="KYD11508.1"/>
    <property type="molecule type" value="Genomic_DNA"/>
</dbReference>
<reference evidence="1 2" key="1">
    <citation type="submission" date="2016-01" db="EMBL/GenBank/DDBJ databases">
        <title>Genome Sequences of Twelve Sporeforming Bacillus Species Isolated from Foods.</title>
        <authorList>
            <person name="Berendsen E.M."/>
            <person name="Wells-Bennik M.H."/>
            <person name="Krawcyk A.O."/>
            <person name="De Jong A."/>
            <person name="Holsappel S."/>
            <person name="Eijlander R.T."/>
            <person name="Kuipers O.P."/>
        </authorList>
    </citation>
    <scope>NUCLEOTIDE SEQUENCE [LARGE SCALE GENOMIC DNA]</scope>
    <source>
        <strain evidence="1 2">B4102</strain>
    </source>
</reference>
<dbReference type="PATRIC" id="fig|46224.3.peg.3432"/>
<name>A0A150LGP5_9BACI</name>
<evidence type="ECO:0000313" key="1">
    <source>
        <dbReference type="EMBL" id="KYD11508.1"/>
    </source>
</evidence>
<accession>A0A150LGP5</accession>
<evidence type="ECO:0000313" key="2">
    <source>
        <dbReference type="Proteomes" id="UP000075666"/>
    </source>
</evidence>
<sequence>MKPRQQTFRSTVPIPEAKSLKIRRDPIMEITPLLIYVKRVFYFE</sequence>
<comment type="caution">
    <text evidence="1">The sequence shown here is derived from an EMBL/GenBank/DDBJ whole genome shotgun (WGS) entry which is preliminary data.</text>
</comment>
<gene>
    <name evidence="1" type="ORF">B4102_0179</name>
</gene>
<dbReference type="Proteomes" id="UP000075666">
    <property type="component" value="Unassembled WGS sequence"/>
</dbReference>
<keyword evidence="2" id="KW-1185">Reference proteome</keyword>
<protein>
    <submittedName>
        <fullName evidence="1">Uncharacterized protein</fullName>
    </submittedName>
</protein>
<dbReference type="AlphaFoldDB" id="A0A150LGP5"/>
<dbReference type="STRING" id="46224.B4102_0179"/>